<evidence type="ECO:0000313" key="3">
    <source>
        <dbReference type="EMBL" id="ELS61014.1"/>
    </source>
</evidence>
<name>A0A9W5LHY9_9BACI</name>
<comment type="caution">
    <text evidence="3">The sequence shown here is derived from an EMBL/GenBank/DDBJ whole genome shotgun (WGS) entry which is preliminary data.</text>
</comment>
<dbReference type="GO" id="GO:0000270">
    <property type="term" value="P:peptidoglycan metabolic process"/>
    <property type="evidence" value="ECO:0007669"/>
    <property type="project" value="InterPro"/>
</dbReference>
<dbReference type="InterPro" id="IPR000189">
    <property type="entry name" value="Transglyc_AS"/>
</dbReference>
<dbReference type="InterPro" id="IPR023346">
    <property type="entry name" value="Lysozyme-like_dom_sf"/>
</dbReference>
<dbReference type="AlphaFoldDB" id="A0A9W5LHY9"/>
<dbReference type="EMBL" id="AMXN01000004">
    <property type="protein sequence ID" value="ELS61014.1"/>
    <property type="molecule type" value="Genomic_DNA"/>
</dbReference>
<evidence type="ECO:0000259" key="2">
    <source>
        <dbReference type="Pfam" id="PF01464"/>
    </source>
</evidence>
<evidence type="ECO:0000313" key="4">
    <source>
        <dbReference type="Proteomes" id="UP000011182"/>
    </source>
</evidence>
<proteinExistence type="inferred from homology"/>
<dbReference type="Pfam" id="PF01464">
    <property type="entry name" value="SLT"/>
    <property type="match status" value="1"/>
</dbReference>
<protein>
    <recommendedName>
        <fullName evidence="2">Transglycosylase SLT domain-containing protein</fullName>
    </recommendedName>
</protein>
<accession>A0A9W5LHY9</accession>
<feature type="domain" description="Transglycosylase SLT" evidence="2">
    <location>
        <begin position="127"/>
        <end position="235"/>
    </location>
</feature>
<keyword evidence="4" id="KW-1185">Reference proteome</keyword>
<dbReference type="PANTHER" id="PTHR37423">
    <property type="entry name" value="SOLUBLE LYTIC MUREIN TRANSGLYCOSYLASE-RELATED"/>
    <property type="match status" value="1"/>
</dbReference>
<dbReference type="CDD" id="cd00254">
    <property type="entry name" value="LT-like"/>
    <property type="match status" value="1"/>
</dbReference>
<dbReference type="GO" id="GO:0016020">
    <property type="term" value="C:membrane"/>
    <property type="evidence" value="ECO:0007669"/>
    <property type="project" value="InterPro"/>
</dbReference>
<comment type="similarity">
    <text evidence="1">Belongs to the transglycosylase Slt family.</text>
</comment>
<reference evidence="3 4" key="1">
    <citation type="journal article" date="2014" name="Syst. Appl. Microbiol.">
        <title>Genomic insights into the taxonomic status of the three subspecies of Bacillus subtilis.</title>
        <authorList>
            <person name="Yi H."/>
            <person name="Chun J."/>
            <person name="Cha C.J."/>
        </authorList>
    </citation>
    <scope>NUCLEOTIDE SEQUENCE [LARGE SCALE GENOMIC DNA]</scope>
    <source>
        <strain evidence="3 4">KCTC 13429</strain>
    </source>
</reference>
<dbReference type="InterPro" id="IPR008258">
    <property type="entry name" value="Transglycosylase_SLT_dom_1"/>
</dbReference>
<sequence>MNVTNWAALLQLQALQSISNASNTGTQNAESPLSSFSSMLSQYTNGLTSQQQPTASDASSSPLSLLNSAYSTAPSLLSAYGLNSYTNSNSGYITKAADSTETAAIDSASNKQEAKQISSGDFSIDNAIKKAADKYGVDEKLIRAVIKQESGFNAKAVSGAGAMGLMQLMPSTASSLGVSNPLDPQQNVEGGTKYLKQMLDKYDGNVSMALAAYNAGPGNVDRYGGIPPFQETQNYVKKITSAYYA</sequence>
<dbReference type="RefSeq" id="WP_003239267.1">
    <property type="nucleotide sequence ID" value="NZ_AMXN01000004.1"/>
</dbReference>
<dbReference type="Proteomes" id="UP000011182">
    <property type="component" value="Unassembled WGS sequence"/>
</dbReference>
<organism evidence="3 4">
    <name type="scientific">Bacillus inaquosorum KCTC 13429</name>
    <dbReference type="NCBI Taxonomy" id="1236548"/>
    <lineage>
        <taxon>Bacteria</taxon>
        <taxon>Bacillati</taxon>
        <taxon>Bacillota</taxon>
        <taxon>Bacilli</taxon>
        <taxon>Bacillales</taxon>
        <taxon>Bacillaceae</taxon>
        <taxon>Bacillus</taxon>
    </lineage>
</organism>
<evidence type="ECO:0000256" key="1">
    <source>
        <dbReference type="ARBA" id="ARBA00007734"/>
    </source>
</evidence>
<dbReference type="PROSITE" id="PS00922">
    <property type="entry name" value="TRANSGLYCOSYLASE"/>
    <property type="match status" value="1"/>
</dbReference>
<dbReference type="SUPFAM" id="SSF53955">
    <property type="entry name" value="Lysozyme-like"/>
    <property type="match status" value="1"/>
</dbReference>
<gene>
    <name evidence="3" type="ORF">BSI_24740</name>
</gene>
<dbReference type="Gene3D" id="1.10.530.10">
    <property type="match status" value="1"/>
</dbReference>
<dbReference type="GO" id="GO:0008933">
    <property type="term" value="F:peptidoglycan lytic transglycosylase activity"/>
    <property type="evidence" value="ECO:0007669"/>
    <property type="project" value="InterPro"/>
</dbReference>
<dbReference type="PANTHER" id="PTHR37423:SF2">
    <property type="entry name" value="MEMBRANE-BOUND LYTIC MUREIN TRANSGLYCOSYLASE C"/>
    <property type="match status" value="1"/>
</dbReference>